<name>A0A0L0V4P3_9BASI</name>
<evidence type="ECO:0000313" key="2">
    <source>
        <dbReference type="EMBL" id="KNE94275.1"/>
    </source>
</evidence>
<feature type="region of interest" description="Disordered" evidence="1">
    <location>
        <begin position="1"/>
        <end position="30"/>
    </location>
</feature>
<keyword evidence="3" id="KW-1185">Reference proteome</keyword>
<sequence length="84" mass="8780">MEGKLPAVAVPTSFRTNTQGNRPDSAPAVNTKGEINLATHPPSQIPFPPALRAPSRGGFFPGVELLKSADGAAFLTNTEDGELH</sequence>
<dbReference type="EMBL" id="AJIL01000120">
    <property type="protein sequence ID" value="KNE94275.1"/>
    <property type="molecule type" value="Genomic_DNA"/>
</dbReference>
<evidence type="ECO:0000313" key="3">
    <source>
        <dbReference type="Proteomes" id="UP000054564"/>
    </source>
</evidence>
<proteinExistence type="predicted"/>
<organism evidence="2 3">
    <name type="scientific">Puccinia striiformis f. sp. tritici PST-78</name>
    <dbReference type="NCBI Taxonomy" id="1165861"/>
    <lineage>
        <taxon>Eukaryota</taxon>
        <taxon>Fungi</taxon>
        <taxon>Dikarya</taxon>
        <taxon>Basidiomycota</taxon>
        <taxon>Pucciniomycotina</taxon>
        <taxon>Pucciniomycetes</taxon>
        <taxon>Pucciniales</taxon>
        <taxon>Pucciniaceae</taxon>
        <taxon>Puccinia</taxon>
    </lineage>
</organism>
<evidence type="ECO:0000256" key="1">
    <source>
        <dbReference type="SAM" id="MobiDB-lite"/>
    </source>
</evidence>
<reference evidence="3" key="1">
    <citation type="submission" date="2014-03" db="EMBL/GenBank/DDBJ databases">
        <title>The Genome Sequence of Puccinia striiformis f. sp. tritici PST-78.</title>
        <authorList>
            <consortium name="The Broad Institute Genome Sequencing Platform"/>
            <person name="Cuomo C."/>
            <person name="Hulbert S."/>
            <person name="Chen X."/>
            <person name="Walker B."/>
            <person name="Young S.K."/>
            <person name="Zeng Q."/>
            <person name="Gargeya S."/>
            <person name="Fitzgerald M."/>
            <person name="Haas B."/>
            <person name="Abouelleil A."/>
            <person name="Alvarado L."/>
            <person name="Arachchi H.M."/>
            <person name="Berlin A.M."/>
            <person name="Chapman S.B."/>
            <person name="Goldberg J."/>
            <person name="Griggs A."/>
            <person name="Gujja S."/>
            <person name="Hansen M."/>
            <person name="Howarth C."/>
            <person name="Imamovic A."/>
            <person name="Larimer J."/>
            <person name="McCowan C."/>
            <person name="Montmayeur A."/>
            <person name="Murphy C."/>
            <person name="Neiman D."/>
            <person name="Pearson M."/>
            <person name="Priest M."/>
            <person name="Roberts A."/>
            <person name="Saif S."/>
            <person name="Shea T."/>
            <person name="Sisk P."/>
            <person name="Sykes S."/>
            <person name="Wortman J."/>
            <person name="Nusbaum C."/>
            <person name="Birren B."/>
        </authorList>
    </citation>
    <scope>NUCLEOTIDE SEQUENCE [LARGE SCALE GENOMIC DNA]</scope>
    <source>
        <strain evidence="3">race PST-78</strain>
    </source>
</reference>
<protein>
    <submittedName>
        <fullName evidence="2">Uncharacterized protein</fullName>
    </submittedName>
</protein>
<accession>A0A0L0V4P3</accession>
<dbReference type="AlphaFoldDB" id="A0A0L0V4P3"/>
<comment type="caution">
    <text evidence="2">The sequence shown here is derived from an EMBL/GenBank/DDBJ whole genome shotgun (WGS) entry which is preliminary data.</text>
</comment>
<dbReference type="Proteomes" id="UP000054564">
    <property type="component" value="Unassembled WGS sequence"/>
</dbReference>
<feature type="compositionally biased region" description="Polar residues" evidence="1">
    <location>
        <begin position="13"/>
        <end position="22"/>
    </location>
</feature>
<gene>
    <name evidence="2" type="ORF">PSTG_12407</name>
</gene>